<organism evidence="7 8">
    <name type="scientific">Marinobacterium sediminicola</name>
    <dbReference type="NCBI Taxonomy" id="518898"/>
    <lineage>
        <taxon>Bacteria</taxon>
        <taxon>Pseudomonadati</taxon>
        <taxon>Pseudomonadota</taxon>
        <taxon>Gammaproteobacteria</taxon>
        <taxon>Oceanospirillales</taxon>
        <taxon>Oceanospirillaceae</taxon>
        <taxon>Marinobacterium</taxon>
    </lineage>
</organism>
<dbReference type="PANTHER" id="PTHR45138">
    <property type="entry name" value="REGULATORY COMPONENTS OF SENSORY TRANSDUCTION SYSTEM"/>
    <property type="match status" value="1"/>
</dbReference>
<keyword evidence="5" id="KW-0812">Transmembrane</keyword>
<keyword evidence="5" id="KW-0472">Membrane</keyword>
<dbReference type="SMART" id="SM00267">
    <property type="entry name" value="GGDEF"/>
    <property type="match status" value="1"/>
</dbReference>
<protein>
    <recommendedName>
        <fullName evidence="1">diguanylate cyclase</fullName>
        <ecNumber evidence="1">2.7.7.65</ecNumber>
    </recommendedName>
</protein>
<evidence type="ECO:0000256" key="4">
    <source>
        <dbReference type="SAM" id="MobiDB-lite"/>
    </source>
</evidence>
<dbReference type="InterPro" id="IPR043128">
    <property type="entry name" value="Rev_trsase/Diguanyl_cyclase"/>
</dbReference>
<keyword evidence="8" id="KW-1185">Reference proteome</keyword>
<evidence type="ECO:0000313" key="7">
    <source>
        <dbReference type="EMBL" id="SMR69377.1"/>
    </source>
</evidence>
<dbReference type="CDD" id="cd01007">
    <property type="entry name" value="PBP2_BvgS_HisK_like"/>
    <property type="match status" value="3"/>
</dbReference>
<sequence>MDVHVTLITRALSVTLFLLLSLVQTAWASLALSPEEQSLVDAKQPIHVAVMYDFVPFSYVEDGTHKGFVADLLQLIEAKTGAKLKARVGEWSNNLENLRHKQVDAIADVSFKPERTSFILYTTPYFEIPTVVFTDKQFGDYQGLADLSGKHVGVLRNIFYIRELRKRRDIRISEYDDYESLTRALAFGEIDAAIQNLTSGYHYATQNAYTNIKMAAEFRLDNVGREDLRFGVRTDKPVIQSLLQKGLDSITEAEWSQLTNRWVGTRSSELVDRRQTVALSIKEREFVRQNPVIRVHNEANFEPFSFYEDDQPVGHSVDFIRMLAQRVGLKVEFVSGHSWNDYLEMMRNGQLDVMTNIVHSPERAQYMHFTTPYLRLAQGIFRRQDSAPITSAQQLQSRRLVLPEGFYTYEQLSRKEGFRVEPAKDSLEALMRVSTGTEEVTIEIMRVAEHLLQKYGIPGVAGSAPHQVIAADPLSLRLAITRNKPLLKQILQKAMDSLTEQEKRQVLHKWTGKGAQASNFIHLTGQELGWMESRAAIRVCSTRQRLPYEDMISSNGNHIGVFAELLDIMRHNAGLSVRLVSVANFREALGRLKRGECDLISRTPPGFADPGISLSQPLLEGTLVIATGLDEVYVRNFSQLEPYMLAVVEGSHVQLYLERHHAELKLKPYPDLADAMKAVAAGKVFGLVDTLPVISRAIVTDHHSDIKISGELEADYPALLATRSDDALLLQIVNKAIQSIGTEQFETVTNRWMQAPILAEPPDYRLITQVALATLFVVALILIWNRKLAHLNARIHESRNELMTAHEELKIKNRMLEQLSTTDRLTRLKNRLYLERAFEQQLLQAEQDSTYTFSLLLVDIDHFKRINDGFGHDQGDAVLTDFAAVLKGTSREQDVIARWGGEEFMLICPNTDLRAATELAERLLKALRGHHFAEVGHCTASIGVATWTSGDSYKSLCRRADQALYHAKHSGRDQVSQQGASTVSEAQRSSSTALV</sequence>
<dbReference type="EC" id="2.7.7.65" evidence="1"/>
<dbReference type="InterPro" id="IPR029787">
    <property type="entry name" value="Nucleotide_cyclase"/>
</dbReference>
<name>A0ABY1RW64_9GAMM</name>
<dbReference type="SUPFAM" id="SSF53850">
    <property type="entry name" value="Periplasmic binding protein-like II"/>
    <property type="match status" value="3"/>
</dbReference>
<dbReference type="SUPFAM" id="SSF55073">
    <property type="entry name" value="Nucleotide cyclase"/>
    <property type="match status" value="1"/>
</dbReference>
<comment type="caution">
    <text evidence="7">The sequence shown here is derived from an EMBL/GenBank/DDBJ whole genome shotgun (WGS) entry which is preliminary data.</text>
</comment>
<dbReference type="InterPro" id="IPR001638">
    <property type="entry name" value="Solute-binding_3/MltF_N"/>
</dbReference>
<evidence type="ECO:0000259" key="6">
    <source>
        <dbReference type="PROSITE" id="PS50887"/>
    </source>
</evidence>
<keyword evidence="3" id="KW-0175">Coiled coil</keyword>
<reference evidence="7 8" key="1">
    <citation type="submission" date="2017-05" db="EMBL/GenBank/DDBJ databases">
        <authorList>
            <person name="Varghese N."/>
            <person name="Submissions S."/>
        </authorList>
    </citation>
    <scope>NUCLEOTIDE SEQUENCE [LARGE SCALE GENOMIC DNA]</scope>
    <source>
        <strain evidence="7 8">CGMCC 1.7287</strain>
    </source>
</reference>
<gene>
    <name evidence="7" type="ORF">SAMN04487964_101236</name>
</gene>
<feature type="compositionally biased region" description="Polar residues" evidence="4">
    <location>
        <begin position="973"/>
        <end position="995"/>
    </location>
</feature>
<dbReference type="PROSITE" id="PS50887">
    <property type="entry name" value="GGDEF"/>
    <property type="match status" value="1"/>
</dbReference>
<feature type="domain" description="GGDEF" evidence="6">
    <location>
        <begin position="851"/>
        <end position="980"/>
    </location>
</feature>
<evidence type="ECO:0000256" key="5">
    <source>
        <dbReference type="SAM" id="Phobius"/>
    </source>
</evidence>
<evidence type="ECO:0000256" key="1">
    <source>
        <dbReference type="ARBA" id="ARBA00012528"/>
    </source>
</evidence>
<evidence type="ECO:0000256" key="2">
    <source>
        <dbReference type="ARBA" id="ARBA00034247"/>
    </source>
</evidence>
<dbReference type="PANTHER" id="PTHR45138:SF9">
    <property type="entry name" value="DIGUANYLATE CYCLASE DGCM-RELATED"/>
    <property type="match status" value="1"/>
</dbReference>
<comment type="catalytic activity">
    <reaction evidence="2">
        <text>2 GTP = 3',3'-c-di-GMP + 2 diphosphate</text>
        <dbReference type="Rhea" id="RHEA:24898"/>
        <dbReference type="ChEBI" id="CHEBI:33019"/>
        <dbReference type="ChEBI" id="CHEBI:37565"/>
        <dbReference type="ChEBI" id="CHEBI:58805"/>
        <dbReference type="EC" id="2.7.7.65"/>
    </reaction>
</comment>
<proteinExistence type="predicted"/>
<dbReference type="NCBIfam" id="TIGR00254">
    <property type="entry name" value="GGDEF"/>
    <property type="match status" value="1"/>
</dbReference>
<evidence type="ECO:0000313" key="8">
    <source>
        <dbReference type="Proteomes" id="UP001159257"/>
    </source>
</evidence>
<dbReference type="InterPro" id="IPR050469">
    <property type="entry name" value="Diguanylate_Cyclase"/>
</dbReference>
<dbReference type="InterPro" id="IPR000160">
    <property type="entry name" value="GGDEF_dom"/>
</dbReference>
<feature type="transmembrane region" description="Helical" evidence="5">
    <location>
        <begin position="766"/>
        <end position="784"/>
    </location>
</feature>
<dbReference type="Pfam" id="PF00990">
    <property type="entry name" value="GGDEF"/>
    <property type="match status" value="1"/>
</dbReference>
<dbReference type="Pfam" id="PF00497">
    <property type="entry name" value="SBP_bac_3"/>
    <property type="match status" value="2"/>
</dbReference>
<dbReference type="SMART" id="SM00062">
    <property type="entry name" value="PBPb"/>
    <property type="match status" value="3"/>
</dbReference>
<accession>A0ABY1RW64</accession>
<dbReference type="Gene3D" id="3.30.70.270">
    <property type="match status" value="1"/>
</dbReference>
<dbReference type="EMBL" id="FXWV01000001">
    <property type="protein sequence ID" value="SMR69377.1"/>
    <property type="molecule type" value="Genomic_DNA"/>
</dbReference>
<dbReference type="Gene3D" id="3.40.190.10">
    <property type="entry name" value="Periplasmic binding protein-like II"/>
    <property type="match status" value="6"/>
</dbReference>
<evidence type="ECO:0000256" key="3">
    <source>
        <dbReference type="SAM" id="Coils"/>
    </source>
</evidence>
<dbReference type="Proteomes" id="UP001159257">
    <property type="component" value="Unassembled WGS sequence"/>
</dbReference>
<feature type="region of interest" description="Disordered" evidence="4">
    <location>
        <begin position="969"/>
        <end position="995"/>
    </location>
</feature>
<feature type="coiled-coil region" evidence="3">
    <location>
        <begin position="788"/>
        <end position="819"/>
    </location>
</feature>
<dbReference type="CDD" id="cd01949">
    <property type="entry name" value="GGDEF"/>
    <property type="match status" value="1"/>
</dbReference>
<keyword evidence="5" id="KW-1133">Transmembrane helix</keyword>